<dbReference type="PANTHER" id="PTHR33443">
    <property type="entry name" value="ZGC:112980"/>
    <property type="match status" value="1"/>
</dbReference>
<sequence>MGVKKLKKSIKSPSSDEEESPIRAIFCLKNRTQNMRKIEEVEDCFILDFDPSEIPHEFNHKLSKSNDFSDENDLSLVFEKGQVACRDYPHPRHLCVKFPFQKTPHESYCNMCYCYICETTAPCKEWSKGVKHCDATSDGDKFWKLMKDSHQKTSSKVG</sequence>
<dbReference type="EMBL" id="JBDFQZ010000014">
    <property type="protein sequence ID" value="KAK9665125.1"/>
    <property type="molecule type" value="Genomic_DNA"/>
</dbReference>
<keyword evidence="2" id="KW-1185">Reference proteome</keyword>
<dbReference type="AlphaFoldDB" id="A0AAW1GNA0"/>
<organism evidence="1 2">
    <name type="scientific">Saponaria officinalis</name>
    <name type="common">Common soapwort</name>
    <name type="synonym">Lychnis saponaria</name>
    <dbReference type="NCBI Taxonomy" id="3572"/>
    <lineage>
        <taxon>Eukaryota</taxon>
        <taxon>Viridiplantae</taxon>
        <taxon>Streptophyta</taxon>
        <taxon>Embryophyta</taxon>
        <taxon>Tracheophyta</taxon>
        <taxon>Spermatophyta</taxon>
        <taxon>Magnoliopsida</taxon>
        <taxon>eudicotyledons</taxon>
        <taxon>Gunneridae</taxon>
        <taxon>Pentapetalae</taxon>
        <taxon>Caryophyllales</taxon>
        <taxon>Caryophyllaceae</taxon>
        <taxon>Caryophylleae</taxon>
        <taxon>Saponaria</taxon>
    </lineage>
</organism>
<comment type="caution">
    <text evidence="1">The sequence shown here is derived from an EMBL/GenBank/DDBJ whole genome shotgun (WGS) entry which is preliminary data.</text>
</comment>
<reference evidence="1" key="1">
    <citation type="submission" date="2024-03" db="EMBL/GenBank/DDBJ databases">
        <title>WGS assembly of Saponaria officinalis var. Norfolk2.</title>
        <authorList>
            <person name="Jenkins J."/>
            <person name="Shu S."/>
            <person name="Grimwood J."/>
            <person name="Barry K."/>
            <person name="Goodstein D."/>
            <person name="Schmutz J."/>
            <person name="Leebens-Mack J."/>
            <person name="Osbourn A."/>
        </authorList>
    </citation>
    <scope>NUCLEOTIDE SEQUENCE [LARGE SCALE GENOMIC DNA]</scope>
    <source>
        <strain evidence="1">JIC</strain>
    </source>
</reference>
<dbReference type="InterPro" id="IPR053234">
    <property type="entry name" value="RPM1_Interactor"/>
</dbReference>
<dbReference type="PANTHER" id="PTHR33443:SF30">
    <property type="entry name" value="SARCOSINE DEHYDROGENASE-2C PROTEIN"/>
    <property type="match status" value="1"/>
</dbReference>
<dbReference type="Proteomes" id="UP001443914">
    <property type="component" value="Unassembled WGS sequence"/>
</dbReference>
<protein>
    <submittedName>
        <fullName evidence="1">Uncharacterized protein</fullName>
    </submittedName>
</protein>
<proteinExistence type="predicted"/>
<accession>A0AAW1GNA0</accession>
<gene>
    <name evidence="1" type="ORF">RND81_14G092000</name>
</gene>
<evidence type="ECO:0000313" key="2">
    <source>
        <dbReference type="Proteomes" id="UP001443914"/>
    </source>
</evidence>
<evidence type="ECO:0000313" key="1">
    <source>
        <dbReference type="EMBL" id="KAK9665125.1"/>
    </source>
</evidence>
<name>A0AAW1GNA0_SAPOF</name>